<evidence type="ECO:0000313" key="12">
    <source>
        <dbReference type="EMBL" id="KYD07621.1"/>
    </source>
</evidence>
<dbReference type="RefSeq" id="WP_066230941.1">
    <property type="nucleotide sequence ID" value="NZ_LQYN01000040.1"/>
</dbReference>
<dbReference type="InterPro" id="IPR003594">
    <property type="entry name" value="HATPase_dom"/>
</dbReference>
<dbReference type="CDD" id="cd00130">
    <property type="entry name" value="PAS"/>
    <property type="match status" value="1"/>
</dbReference>
<dbReference type="InterPro" id="IPR036097">
    <property type="entry name" value="HisK_dim/P_sf"/>
</dbReference>
<evidence type="ECO:0000256" key="3">
    <source>
        <dbReference type="ARBA" id="ARBA00022553"/>
    </source>
</evidence>
<evidence type="ECO:0000259" key="10">
    <source>
        <dbReference type="PROSITE" id="PS50112"/>
    </source>
</evidence>
<dbReference type="Gene3D" id="3.30.450.20">
    <property type="entry name" value="PAS domain"/>
    <property type="match status" value="1"/>
</dbReference>
<dbReference type="InterPro" id="IPR035965">
    <property type="entry name" value="PAS-like_dom_sf"/>
</dbReference>
<dbReference type="PANTHER" id="PTHR43065">
    <property type="entry name" value="SENSOR HISTIDINE KINASE"/>
    <property type="match status" value="1"/>
</dbReference>
<dbReference type="STRING" id="46224.B4102_2918"/>
<dbReference type="InterPro" id="IPR004358">
    <property type="entry name" value="Sig_transdc_His_kin-like_C"/>
</dbReference>
<evidence type="ECO:0000259" key="9">
    <source>
        <dbReference type="PROSITE" id="PS50109"/>
    </source>
</evidence>
<dbReference type="SMART" id="SM00086">
    <property type="entry name" value="PAC"/>
    <property type="match status" value="1"/>
</dbReference>
<dbReference type="SMART" id="SM00387">
    <property type="entry name" value="HATPase_c"/>
    <property type="match status" value="1"/>
</dbReference>
<dbReference type="PROSITE" id="PS50109">
    <property type="entry name" value="HIS_KIN"/>
    <property type="match status" value="1"/>
</dbReference>
<dbReference type="PRINTS" id="PR00344">
    <property type="entry name" value="BCTRLSENSOR"/>
</dbReference>
<comment type="caution">
    <text evidence="12">The sequence shown here is derived from an EMBL/GenBank/DDBJ whole genome shotgun (WGS) entry which is preliminary data.</text>
</comment>
<dbReference type="OrthoDB" id="9815750at2"/>
<dbReference type="PANTHER" id="PTHR43065:SF34">
    <property type="entry name" value="SPORULATION KINASE A"/>
    <property type="match status" value="1"/>
</dbReference>
<dbReference type="EC" id="2.7.13.3" evidence="2"/>
<dbReference type="NCBIfam" id="TIGR00229">
    <property type="entry name" value="sensory_box"/>
    <property type="match status" value="1"/>
</dbReference>
<organism evidence="12 13">
    <name type="scientific">Heyndrickxia sporothermodurans</name>
    <dbReference type="NCBI Taxonomy" id="46224"/>
    <lineage>
        <taxon>Bacteria</taxon>
        <taxon>Bacillati</taxon>
        <taxon>Bacillota</taxon>
        <taxon>Bacilli</taxon>
        <taxon>Bacillales</taxon>
        <taxon>Bacillaceae</taxon>
        <taxon>Heyndrickxia</taxon>
    </lineage>
</organism>
<evidence type="ECO:0000256" key="5">
    <source>
        <dbReference type="ARBA" id="ARBA00022741"/>
    </source>
</evidence>
<evidence type="ECO:0000256" key="2">
    <source>
        <dbReference type="ARBA" id="ARBA00012438"/>
    </source>
</evidence>
<dbReference type="EMBL" id="LQYN01000040">
    <property type="protein sequence ID" value="KYD07621.1"/>
    <property type="molecule type" value="Genomic_DNA"/>
</dbReference>
<dbReference type="SMART" id="SM00388">
    <property type="entry name" value="HisKA"/>
    <property type="match status" value="1"/>
</dbReference>
<dbReference type="SUPFAM" id="SSF55874">
    <property type="entry name" value="ATPase domain of HSP90 chaperone/DNA topoisomerase II/histidine kinase"/>
    <property type="match status" value="1"/>
</dbReference>
<dbReference type="Pfam" id="PF00512">
    <property type="entry name" value="HisKA"/>
    <property type="match status" value="1"/>
</dbReference>
<dbReference type="GO" id="GO:0000155">
    <property type="term" value="F:phosphorelay sensor kinase activity"/>
    <property type="evidence" value="ECO:0007669"/>
    <property type="project" value="InterPro"/>
</dbReference>
<evidence type="ECO:0000256" key="1">
    <source>
        <dbReference type="ARBA" id="ARBA00000085"/>
    </source>
</evidence>
<dbReference type="SUPFAM" id="SSF55785">
    <property type="entry name" value="PYP-like sensor domain (PAS domain)"/>
    <property type="match status" value="1"/>
</dbReference>
<feature type="domain" description="Histidine kinase" evidence="9">
    <location>
        <begin position="297"/>
        <end position="502"/>
    </location>
</feature>
<keyword evidence="4" id="KW-0808">Transferase</keyword>
<keyword evidence="5" id="KW-0547">Nucleotide-binding</keyword>
<protein>
    <recommendedName>
        <fullName evidence="2">histidine kinase</fullName>
        <ecNumber evidence="2">2.7.13.3</ecNumber>
    </recommendedName>
</protein>
<evidence type="ECO:0000256" key="7">
    <source>
        <dbReference type="ARBA" id="ARBA00022840"/>
    </source>
</evidence>
<keyword evidence="6" id="KW-0418">Kinase</keyword>
<feature type="domain" description="PAC" evidence="11">
    <location>
        <begin position="232"/>
        <end position="284"/>
    </location>
</feature>
<dbReference type="Proteomes" id="UP000075666">
    <property type="component" value="Unassembled WGS sequence"/>
</dbReference>
<dbReference type="InterPro" id="IPR000700">
    <property type="entry name" value="PAS-assoc_C"/>
</dbReference>
<sequence>MNTENHFLLFGQKLKDNSELLTEKLFQKDIPDPSYQYSDIHSTFFSCLGNSLNDDEHAAFERIVQWSQLFFKRVDQFDIQIHAPFFLGNQYRSVILDYIEEYLLQTNIHSITLVQIIKKIDSFINYGASLFSNNPKQMYEQDMNKFNQAMMDKKITIAELKALKKALKEATILTVTDKDDIITYANTKFCNITKYSLDELIGKNHNHLLNSGYHDDNFFKNIVDHIKSGKVWKGEIRNKAKDGSFYWVDSTIVPIVDRMGKTYQHIAIQHDITDQKETEEMLLKTEKLSMVGELAAGIAHEIRNPLTTIRGFVQILDHFSEDKKYLYSKTILSEIDRINLIVSEFMVFAKPHAVYFNECNVIDILNNALHLLGAEASLKNIEISMNFHPTNIYIYGEKNQLTQVFLNIIKNSIEAIPYGGLITISVTIKNNQVLTSIKDNGIGMTEEQVNKIGQPFYTTKDDGNGLGLMVSYKIIEKHKGRITIDSEPNKGTEFLISFPLFIKNRT</sequence>
<comment type="catalytic activity">
    <reaction evidence="1">
        <text>ATP + protein L-histidine = ADP + protein N-phospho-L-histidine.</text>
        <dbReference type="EC" id="2.7.13.3"/>
    </reaction>
</comment>
<reference evidence="12 13" key="1">
    <citation type="submission" date="2016-01" db="EMBL/GenBank/DDBJ databases">
        <title>Genome Sequences of Twelve Sporeforming Bacillus Species Isolated from Foods.</title>
        <authorList>
            <person name="Berendsen E.M."/>
            <person name="Wells-Bennik M.H."/>
            <person name="Krawcyk A.O."/>
            <person name="De Jong A."/>
            <person name="Holsappel S."/>
            <person name="Eijlander R.T."/>
            <person name="Kuipers O.P."/>
        </authorList>
    </citation>
    <scope>NUCLEOTIDE SEQUENCE [LARGE SCALE GENOMIC DNA]</scope>
    <source>
        <strain evidence="12 13">B4102</strain>
    </source>
</reference>
<accession>A0A150L5N7</accession>
<keyword evidence="3" id="KW-0597">Phosphoprotein</keyword>
<dbReference type="InterPro" id="IPR005467">
    <property type="entry name" value="His_kinase_dom"/>
</dbReference>
<evidence type="ECO:0000256" key="8">
    <source>
        <dbReference type="ARBA" id="ARBA00023012"/>
    </source>
</evidence>
<keyword evidence="7" id="KW-0067">ATP-binding</keyword>
<dbReference type="AlphaFoldDB" id="A0A150L5N7"/>
<dbReference type="InterPro" id="IPR000014">
    <property type="entry name" value="PAS"/>
</dbReference>
<evidence type="ECO:0000256" key="4">
    <source>
        <dbReference type="ARBA" id="ARBA00022679"/>
    </source>
</evidence>
<evidence type="ECO:0000256" key="6">
    <source>
        <dbReference type="ARBA" id="ARBA00022777"/>
    </source>
</evidence>
<proteinExistence type="predicted"/>
<dbReference type="InterPro" id="IPR003661">
    <property type="entry name" value="HisK_dim/P_dom"/>
</dbReference>
<dbReference type="SUPFAM" id="SSF47384">
    <property type="entry name" value="Homodimeric domain of signal transducing histidine kinase"/>
    <property type="match status" value="1"/>
</dbReference>
<dbReference type="Gene3D" id="3.30.565.10">
    <property type="entry name" value="Histidine kinase-like ATPase, C-terminal domain"/>
    <property type="match status" value="1"/>
</dbReference>
<keyword evidence="8" id="KW-0902">Two-component regulatory system</keyword>
<name>A0A150L5N7_9BACI</name>
<dbReference type="Pfam" id="PF02518">
    <property type="entry name" value="HATPase_c"/>
    <property type="match status" value="1"/>
</dbReference>
<dbReference type="InterPro" id="IPR036890">
    <property type="entry name" value="HATPase_C_sf"/>
</dbReference>
<evidence type="ECO:0000259" key="11">
    <source>
        <dbReference type="PROSITE" id="PS50113"/>
    </source>
</evidence>
<evidence type="ECO:0000313" key="13">
    <source>
        <dbReference type="Proteomes" id="UP000075666"/>
    </source>
</evidence>
<gene>
    <name evidence="12" type="ORF">B4102_2918</name>
</gene>
<dbReference type="InterPro" id="IPR001610">
    <property type="entry name" value="PAC"/>
</dbReference>
<dbReference type="PATRIC" id="fig|46224.3.peg.2833"/>
<dbReference type="CDD" id="cd00082">
    <property type="entry name" value="HisKA"/>
    <property type="match status" value="1"/>
</dbReference>
<dbReference type="GO" id="GO:0005524">
    <property type="term" value="F:ATP binding"/>
    <property type="evidence" value="ECO:0007669"/>
    <property type="project" value="UniProtKB-KW"/>
</dbReference>
<dbReference type="PROSITE" id="PS50113">
    <property type="entry name" value="PAC"/>
    <property type="match status" value="1"/>
</dbReference>
<dbReference type="Gene3D" id="1.10.287.130">
    <property type="match status" value="1"/>
</dbReference>
<feature type="domain" description="PAS" evidence="10">
    <location>
        <begin position="173"/>
        <end position="217"/>
    </location>
</feature>
<dbReference type="PROSITE" id="PS50112">
    <property type="entry name" value="PAS"/>
    <property type="match status" value="1"/>
</dbReference>
<keyword evidence="13" id="KW-1185">Reference proteome</keyword>
<dbReference type="Pfam" id="PF13426">
    <property type="entry name" value="PAS_9"/>
    <property type="match status" value="1"/>
</dbReference>
<dbReference type="CDD" id="cd00075">
    <property type="entry name" value="HATPase"/>
    <property type="match status" value="1"/>
</dbReference>